<proteinExistence type="predicted"/>
<protein>
    <submittedName>
        <fullName evidence="2">Uncharacterized protein</fullName>
    </submittedName>
</protein>
<comment type="caution">
    <text evidence="2">The sequence shown here is derived from an EMBL/GenBank/DDBJ whole genome shotgun (WGS) entry which is preliminary data.</text>
</comment>
<dbReference type="RefSeq" id="WP_075849183.1">
    <property type="nucleotide sequence ID" value="NZ_JADVFZ010000010.1"/>
</dbReference>
<organism evidence="2 3">
    <name type="scientific">Citrobacter braakii</name>
    <dbReference type="NCBI Taxonomy" id="57706"/>
    <lineage>
        <taxon>Bacteria</taxon>
        <taxon>Pseudomonadati</taxon>
        <taxon>Pseudomonadota</taxon>
        <taxon>Gammaproteobacteria</taxon>
        <taxon>Enterobacterales</taxon>
        <taxon>Enterobacteriaceae</taxon>
        <taxon>Citrobacter</taxon>
        <taxon>Citrobacter freundii complex</taxon>
    </lineage>
</organism>
<gene>
    <name evidence="2" type="ORF">BWD41_24510</name>
</gene>
<dbReference type="Proteomes" id="UP000185597">
    <property type="component" value="Unassembled WGS sequence"/>
</dbReference>
<accession>A0AA44LAP5</accession>
<evidence type="ECO:0000256" key="1">
    <source>
        <dbReference type="SAM" id="Coils"/>
    </source>
</evidence>
<dbReference type="EMBL" id="MTCP01000021">
    <property type="protein sequence ID" value="OLY66612.1"/>
    <property type="molecule type" value="Genomic_DNA"/>
</dbReference>
<name>A0AA44LAP5_CITBR</name>
<keyword evidence="1" id="KW-0175">Coiled coil</keyword>
<reference evidence="2 3" key="1">
    <citation type="submission" date="2017-01" db="EMBL/GenBank/DDBJ databases">
        <title>First report of the plasmid-mediated mcr-1 gene in Citrobacter freudii.</title>
        <authorList>
            <person name="Liu J."/>
            <person name="Yang Y."/>
            <person name="Li Y."/>
            <person name="Liu D."/>
            <person name="Tuo H."/>
            <person name="Davis M."/>
            <person name="Zhang A."/>
        </authorList>
    </citation>
    <scope>NUCLEOTIDE SEQUENCE [LARGE SCALE GENOMIC DNA]</scope>
    <source>
        <strain evidence="2 3">SCC4</strain>
    </source>
</reference>
<evidence type="ECO:0000313" key="2">
    <source>
        <dbReference type="EMBL" id="OLY66612.1"/>
    </source>
</evidence>
<dbReference type="AlphaFoldDB" id="A0AA44LAP5"/>
<sequence>MADIVTGLTALKTAFDLAKDIKNATGAYNDAEMRLKFSELYTALSEAKIELADAQIEMYDLKRRVDELQAKLDASDELEYRDNVYWRATPIDGKPNGPFCPKCYESSVKKMSSMSAVTGHATIAGRYKCNSCNTYVR</sequence>
<feature type="coiled-coil region" evidence="1">
    <location>
        <begin position="44"/>
        <end position="78"/>
    </location>
</feature>
<evidence type="ECO:0000313" key="3">
    <source>
        <dbReference type="Proteomes" id="UP000185597"/>
    </source>
</evidence>